<sequence>MKTNLLKRIRSTANDLFRVTNIIITNSRVTSVSVSCHHQLIGYADGITTKISHDATSFDSAVEIAQRAAWHIYWEKVGREHWTKKIRK</sequence>
<protein>
    <submittedName>
        <fullName evidence="1">Uncharacterized protein</fullName>
    </submittedName>
</protein>
<proteinExistence type="predicted"/>
<dbReference type="AlphaFoldDB" id="A0A0A2FAE9"/>
<gene>
    <name evidence="1" type="ORF">HR08_01075</name>
</gene>
<evidence type="ECO:0000313" key="1">
    <source>
        <dbReference type="EMBL" id="KGN88011.1"/>
    </source>
</evidence>
<comment type="caution">
    <text evidence="1">The sequence shown here is derived from an EMBL/GenBank/DDBJ whole genome shotgun (WGS) entry which is preliminary data.</text>
</comment>
<evidence type="ECO:0000313" key="2">
    <source>
        <dbReference type="Proteomes" id="UP000030130"/>
    </source>
</evidence>
<name>A0A0A2FAE9_9PORP</name>
<reference evidence="1 2" key="1">
    <citation type="submission" date="2014-08" db="EMBL/GenBank/DDBJ databases">
        <title>Porphyromonas gulae strain:COT-052_OH1451 Genome sequencing.</title>
        <authorList>
            <person name="Wallis C."/>
            <person name="Deusch O."/>
            <person name="O'Flynn C."/>
            <person name="Davis I."/>
            <person name="Jospin G."/>
            <person name="Darling A.E."/>
            <person name="Coil D.A."/>
            <person name="Alexiev A."/>
            <person name="Horsfall A."/>
            <person name="Kirkwood N."/>
            <person name="Harris S."/>
            <person name="Eisen J.A."/>
        </authorList>
    </citation>
    <scope>NUCLEOTIDE SEQUENCE [LARGE SCALE GENOMIC DNA]</scope>
    <source>
        <strain evidence="2">COT-052 OH1451</strain>
    </source>
</reference>
<dbReference type="Proteomes" id="UP000030130">
    <property type="component" value="Unassembled WGS sequence"/>
</dbReference>
<organism evidence="1 2">
    <name type="scientific">Porphyromonas gulae</name>
    <dbReference type="NCBI Taxonomy" id="111105"/>
    <lineage>
        <taxon>Bacteria</taxon>
        <taxon>Pseudomonadati</taxon>
        <taxon>Bacteroidota</taxon>
        <taxon>Bacteroidia</taxon>
        <taxon>Bacteroidales</taxon>
        <taxon>Porphyromonadaceae</taxon>
        <taxon>Porphyromonas</taxon>
    </lineage>
</organism>
<accession>A0A0A2FAE9</accession>
<dbReference type="EMBL" id="JRAI01000005">
    <property type="protein sequence ID" value="KGN88011.1"/>
    <property type="molecule type" value="Genomic_DNA"/>
</dbReference>